<dbReference type="Pfam" id="PF13723">
    <property type="entry name" value="Ketoacyl-synt_2"/>
    <property type="match status" value="1"/>
</dbReference>
<dbReference type="InterPro" id="IPR014030">
    <property type="entry name" value="Ketoacyl_synth_N"/>
</dbReference>
<accession>A0A3B0W368</accession>
<name>A0A3B0W368_9ZZZZ</name>
<evidence type="ECO:0000313" key="2">
    <source>
        <dbReference type="EMBL" id="VAW49721.1"/>
    </source>
</evidence>
<dbReference type="EMBL" id="UOFC01000299">
    <property type="protein sequence ID" value="VAW49721.1"/>
    <property type="molecule type" value="Genomic_DNA"/>
</dbReference>
<feature type="domain" description="Beta-ketoacyl synthase-like N-terminal" evidence="1">
    <location>
        <begin position="40"/>
        <end position="208"/>
    </location>
</feature>
<gene>
    <name evidence="2" type="ORF">MNBD_GAMMA03-387</name>
</gene>
<protein>
    <submittedName>
        <fullName evidence="2">3-oxoacyl-[ACP] synthase</fullName>
    </submittedName>
</protein>
<proteinExistence type="predicted"/>
<evidence type="ECO:0000259" key="1">
    <source>
        <dbReference type="Pfam" id="PF13723"/>
    </source>
</evidence>
<sequence length="287" mass="31685">MKANILSLGLTAPGLISFEQFKVLIAEKKVPNIFEPIEKYSPSFLPPNERRRTTSVIKLALKTAEEAWNSYQKMMPNASDQVPVLFVSKNGDTFITSSICQALSEESVMISPTQFHNSVHNASVGYWMIGVNNQAPASAISAGESAIGNGLLEAVLQSQEAQKPVLVVFYDLPVDESIPLTEKEATRDIKIPFAFAMVLEATQHIQSNRYPTLSLNIVQSASELKAEYNPYQGVVAAEIYPLVKVMAKLNFGSVDFERSQAEVYFPLNKHSFVKVALNETSARSNHE</sequence>
<organism evidence="2">
    <name type="scientific">hydrothermal vent metagenome</name>
    <dbReference type="NCBI Taxonomy" id="652676"/>
    <lineage>
        <taxon>unclassified sequences</taxon>
        <taxon>metagenomes</taxon>
        <taxon>ecological metagenomes</taxon>
    </lineage>
</organism>
<dbReference type="AlphaFoldDB" id="A0A3B0W368"/>
<reference evidence="2" key="1">
    <citation type="submission" date="2018-06" db="EMBL/GenBank/DDBJ databases">
        <authorList>
            <person name="Zhirakovskaya E."/>
        </authorList>
    </citation>
    <scope>NUCLEOTIDE SEQUENCE</scope>
</reference>